<dbReference type="Proteomes" id="UP000467130">
    <property type="component" value="Chromosome"/>
</dbReference>
<accession>A0A7I7Q954</accession>
<dbReference type="InterPro" id="IPR015590">
    <property type="entry name" value="Aldehyde_DH_dom"/>
</dbReference>
<dbReference type="Gene3D" id="3.40.605.10">
    <property type="entry name" value="Aldehyde Dehydrogenase, Chain A, domain 1"/>
    <property type="match status" value="1"/>
</dbReference>
<dbReference type="InterPro" id="IPR016161">
    <property type="entry name" value="Ald_DH/histidinol_DH"/>
</dbReference>
<protein>
    <recommendedName>
        <fullName evidence="2">Aldehyde dehydrogenase domain-containing protein</fullName>
    </recommendedName>
</protein>
<proteinExistence type="predicted"/>
<dbReference type="InterPro" id="IPR016163">
    <property type="entry name" value="Ald_DH_C"/>
</dbReference>
<gene>
    <name evidence="3" type="ORF">MSTO_30590</name>
</gene>
<dbReference type="PANTHER" id="PTHR43217">
    <property type="entry name" value="SUCCINATE SEMIALDEHYDE DEHYDROGENASE [NAD(P)+] SAD"/>
    <property type="match status" value="1"/>
</dbReference>
<dbReference type="KEGG" id="msto:MSTO_30590"/>
<reference evidence="3 4" key="1">
    <citation type="journal article" date="2019" name="Emerg. Microbes Infect.">
        <title>Comprehensive subspecies identification of 175 nontuberculous mycobacteria species based on 7547 genomic profiles.</title>
        <authorList>
            <person name="Matsumoto Y."/>
            <person name="Kinjo T."/>
            <person name="Motooka D."/>
            <person name="Nabeya D."/>
            <person name="Jung N."/>
            <person name="Uechi K."/>
            <person name="Horii T."/>
            <person name="Iida T."/>
            <person name="Fujita J."/>
            <person name="Nakamura S."/>
        </authorList>
    </citation>
    <scope>NUCLEOTIDE SEQUENCE [LARGE SCALE GENOMIC DNA]</scope>
    <source>
        <strain evidence="3 4">JCM 17783</strain>
    </source>
</reference>
<evidence type="ECO:0000259" key="2">
    <source>
        <dbReference type="Pfam" id="PF00171"/>
    </source>
</evidence>
<dbReference type="Pfam" id="PF00171">
    <property type="entry name" value="Aldedh"/>
    <property type="match status" value="1"/>
</dbReference>
<dbReference type="SUPFAM" id="SSF53720">
    <property type="entry name" value="ALDH-like"/>
    <property type="match status" value="1"/>
</dbReference>
<evidence type="ECO:0000256" key="1">
    <source>
        <dbReference type="ARBA" id="ARBA00023002"/>
    </source>
</evidence>
<evidence type="ECO:0000313" key="3">
    <source>
        <dbReference type="EMBL" id="BBY22854.1"/>
    </source>
</evidence>
<dbReference type="InterPro" id="IPR047110">
    <property type="entry name" value="GABD/Sad-like"/>
</dbReference>
<dbReference type="GO" id="GO:0004777">
    <property type="term" value="F:succinate-semialdehyde dehydrogenase (NAD+) activity"/>
    <property type="evidence" value="ECO:0007669"/>
    <property type="project" value="TreeGrafter"/>
</dbReference>
<sequence>MLELGGSDPFIVLADADIAMVAGAAVSARNLNGGQSCISAKRFIIEDWVRAEFTEAFADGVSRLQVGDPMVDGIQVGPLAQKSIRESDQVQRSLADGARLVTGGQVPQRVGYFYTPAVLDRVGPEMAVSAEETFGPVAAIISAENVRAALDIANATEFGLGASLWTSDLDRAAALIPQIDAGAVFVNEVVTSDPRVPFGGIKRSGYGRELGEDGLRQFTNAKTVWIGPSKGPRTLSGASGCRV</sequence>
<organism evidence="3 4">
    <name type="scientific">Mycobacterium stomatepiae</name>
    <dbReference type="NCBI Taxonomy" id="470076"/>
    <lineage>
        <taxon>Bacteria</taxon>
        <taxon>Bacillati</taxon>
        <taxon>Actinomycetota</taxon>
        <taxon>Actinomycetes</taxon>
        <taxon>Mycobacteriales</taxon>
        <taxon>Mycobacteriaceae</taxon>
        <taxon>Mycobacterium</taxon>
        <taxon>Mycobacterium simiae complex</taxon>
    </lineage>
</organism>
<feature type="domain" description="Aldehyde dehydrogenase" evidence="2">
    <location>
        <begin position="2"/>
        <end position="224"/>
    </location>
</feature>
<keyword evidence="1" id="KW-0560">Oxidoreductase</keyword>
<keyword evidence="4" id="KW-1185">Reference proteome</keyword>
<dbReference type="EMBL" id="AP022587">
    <property type="protein sequence ID" value="BBY22854.1"/>
    <property type="molecule type" value="Genomic_DNA"/>
</dbReference>
<dbReference type="Gene3D" id="3.40.309.10">
    <property type="entry name" value="Aldehyde Dehydrogenase, Chain A, domain 2"/>
    <property type="match status" value="1"/>
</dbReference>
<evidence type="ECO:0000313" key="4">
    <source>
        <dbReference type="Proteomes" id="UP000467130"/>
    </source>
</evidence>
<dbReference type="PANTHER" id="PTHR43217:SF1">
    <property type="entry name" value="SUCCINATE SEMIALDEHYDE DEHYDROGENASE [NAD(P)+] SAD"/>
    <property type="match status" value="1"/>
</dbReference>
<dbReference type="InterPro" id="IPR016162">
    <property type="entry name" value="Ald_DH_N"/>
</dbReference>
<name>A0A7I7Q954_9MYCO</name>
<dbReference type="AlphaFoldDB" id="A0A7I7Q954"/>